<feature type="compositionally biased region" description="Pro residues" evidence="1">
    <location>
        <begin position="744"/>
        <end position="763"/>
    </location>
</feature>
<feature type="compositionally biased region" description="Basic and acidic residues" evidence="1">
    <location>
        <begin position="22"/>
        <end position="31"/>
    </location>
</feature>
<feature type="region of interest" description="Disordered" evidence="1">
    <location>
        <begin position="1"/>
        <end position="68"/>
    </location>
</feature>
<feature type="domain" description="YVC1 N-terminal linker helical" evidence="3">
    <location>
        <begin position="128"/>
        <end position="312"/>
    </location>
</feature>
<evidence type="ECO:0000256" key="2">
    <source>
        <dbReference type="SAM" id="Phobius"/>
    </source>
</evidence>
<feature type="transmembrane region" description="Helical" evidence="2">
    <location>
        <begin position="581"/>
        <end position="599"/>
    </location>
</feature>
<accession>A0A3S4EUH2</accession>
<feature type="compositionally biased region" description="Low complexity" evidence="1">
    <location>
        <begin position="50"/>
        <end position="68"/>
    </location>
</feature>
<evidence type="ECO:0000256" key="1">
    <source>
        <dbReference type="SAM" id="MobiDB-lite"/>
    </source>
</evidence>
<feature type="compositionally biased region" description="Basic and acidic residues" evidence="1">
    <location>
        <begin position="867"/>
        <end position="900"/>
    </location>
</feature>
<feature type="compositionally biased region" description="Gly residues" evidence="1">
    <location>
        <begin position="845"/>
        <end position="859"/>
    </location>
</feature>
<keyword evidence="2" id="KW-0472">Membrane</keyword>
<feature type="transmembrane region" description="Helical" evidence="2">
    <location>
        <begin position="338"/>
        <end position="355"/>
    </location>
</feature>
<feature type="region of interest" description="Disordered" evidence="1">
    <location>
        <begin position="842"/>
        <end position="900"/>
    </location>
</feature>
<dbReference type="Pfam" id="PF23190">
    <property type="entry name" value="LHD_TRPY1"/>
    <property type="match status" value="1"/>
</dbReference>
<organism evidence="5 6">
    <name type="scientific">Thermothielavioides terrestris</name>
    <dbReference type="NCBI Taxonomy" id="2587410"/>
    <lineage>
        <taxon>Eukaryota</taxon>
        <taxon>Fungi</taxon>
        <taxon>Dikarya</taxon>
        <taxon>Ascomycota</taxon>
        <taxon>Pezizomycotina</taxon>
        <taxon>Sordariomycetes</taxon>
        <taxon>Sordariomycetidae</taxon>
        <taxon>Sordariales</taxon>
        <taxon>Chaetomiaceae</taxon>
        <taxon>Thermothielavioides</taxon>
    </lineage>
</organism>
<feature type="transmembrane region" description="Helical" evidence="2">
    <location>
        <begin position="367"/>
        <end position="386"/>
    </location>
</feature>
<proteinExistence type="predicted"/>
<evidence type="ECO:0000259" key="3">
    <source>
        <dbReference type="Pfam" id="PF23190"/>
    </source>
</evidence>
<feature type="compositionally biased region" description="Low complexity" evidence="1">
    <location>
        <begin position="1"/>
        <end position="19"/>
    </location>
</feature>
<dbReference type="Pfam" id="PF23317">
    <property type="entry name" value="YVC1_C"/>
    <property type="match status" value="1"/>
</dbReference>
<dbReference type="Proteomes" id="UP000289323">
    <property type="component" value="Unassembled WGS sequence"/>
</dbReference>
<keyword evidence="2" id="KW-1133">Transmembrane helix</keyword>
<dbReference type="AlphaFoldDB" id="A0A3S4EUH2"/>
<evidence type="ECO:0000313" key="5">
    <source>
        <dbReference type="EMBL" id="SPQ19296.1"/>
    </source>
</evidence>
<feature type="domain" description="Calcium channel YVC1-like C-terminal transmembrane" evidence="4">
    <location>
        <begin position="345"/>
        <end position="633"/>
    </location>
</feature>
<gene>
    <name evidence="5" type="ORF">TT172_LOCUS1715</name>
</gene>
<evidence type="ECO:0000313" key="6">
    <source>
        <dbReference type="Proteomes" id="UP000289323"/>
    </source>
</evidence>
<feature type="region of interest" description="Disordered" evidence="1">
    <location>
        <begin position="706"/>
        <end position="793"/>
    </location>
</feature>
<dbReference type="InterPro" id="IPR056336">
    <property type="entry name" value="YVC1_C"/>
</dbReference>
<dbReference type="InterPro" id="IPR056337">
    <property type="entry name" value="LHD_YVC1"/>
</dbReference>
<feature type="transmembrane region" description="Helical" evidence="2">
    <location>
        <begin position="468"/>
        <end position="488"/>
    </location>
</feature>
<dbReference type="InterPro" id="IPR052971">
    <property type="entry name" value="TRP_calcium_channel"/>
</dbReference>
<feature type="compositionally biased region" description="Low complexity" evidence="1">
    <location>
        <begin position="764"/>
        <end position="786"/>
    </location>
</feature>
<sequence>MSSSSSDSGSQTSSDGGSTRRNSNDSHDSNTRRNTRSNFRAGAEVAGRTPAAPAQNSAAAPIASPAAPGGFRHQAIRIQEPPERRPLLPQRAAFPHNLDGEVFSCYSYGTGPGPGPHNSPHRHLPVYTTIHRIRRDIISVVEDYLSLDQLRDVRLNVSVLRPLVDKLYEQDDISIVYCLLVNRAQFLAEQAHLSNRQNVNYTRAMLCELIATRILRRFNEDNEGPRNLLVLAHILIAGFEPFQNAPEEIRREVGASTAPNRTLPALEVAILSESRIFLASTSCQKIVDAIYEGRVIYTPSSFMDIIPDRYKQRPISLYNPREAPLLNQYRLVVPRTRNYLEIMHFVMLLGLYLAFMSERDAARISTLEVCFTVYALGWVLDQFATLLEHGWDVYAQNLWSFLDVTFSIIYWVYLVLRLYGWSTGSLEAGQQSLDVLAIGAPVLVPRLAFNLLSDNLVFLSLRSMMSDFALLSGLAAWCFLGFLLSLFWLGNGSFGPATISKWMIYIWFGLDGSGIQHSTDFHRILGPSLMITFAFLGNTLFLTILVSMLSTTFSHIVNNAPAEIQFRRAVMTLEGVKGDAIFAYPPPFNILAILLLVPLKFCVSPRWFHKIHVMSVRLINLPILLVIALAERRSLSPHKLPPLSPAPSLSKGHTTIRLRRRFWDRWRISAHSDISTVFEVPLPDSVLNEIATDDDMTRHLIRRQFASARAPAPPVEGAGAGQSALRTQQQQQQQPQFQQSQQQQPPPPLPSPELVKAPPPPPATAAAGQVPAPAPAPAAAAQQGGPRVIGRRDSIAPFPGLRAELQGVLGESDEVSDIVARLEALEGSVARIQQLLEKLASVNGVGSGGGGGGGGGDGRSGSVFGPGERDGLDEGAGEGERQARGRRKSLAELNREAEEE</sequence>
<dbReference type="PANTHER" id="PTHR35859:SF1">
    <property type="entry name" value="NONSELECTIVE CATION CHANNEL PROTEIN"/>
    <property type="match status" value="1"/>
</dbReference>
<feature type="transmembrane region" description="Helical" evidence="2">
    <location>
        <begin position="524"/>
        <end position="549"/>
    </location>
</feature>
<dbReference type="EMBL" id="OUUZ01000001">
    <property type="protein sequence ID" value="SPQ19296.1"/>
    <property type="molecule type" value="Genomic_DNA"/>
</dbReference>
<feature type="transmembrane region" description="Helical" evidence="2">
    <location>
        <begin position="398"/>
        <end position="416"/>
    </location>
</feature>
<feature type="compositionally biased region" description="Low complexity" evidence="1">
    <location>
        <begin position="728"/>
        <end position="743"/>
    </location>
</feature>
<name>A0A3S4EUH2_9PEZI</name>
<reference evidence="5 6" key="1">
    <citation type="submission" date="2018-04" db="EMBL/GenBank/DDBJ databases">
        <authorList>
            <person name="Huttner S."/>
            <person name="Dainat J."/>
        </authorList>
    </citation>
    <scope>NUCLEOTIDE SEQUENCE [LARGE SCALE GENOMIC DNA]</scope>
</reference>
<dbReference type="PANTHER" id="PTHR35859">
    <property type="entry name" value="NONSELECTIVE CATION CHANNEL PROTEIN"/>
    <property type="match status" value="1"/>
</dbReference>
<protein>
    <submittedName>
        <fullName evidence="5">137791f8-f286-4491-a089-f4a37c81090f</fullName>
    </submittedName>
</protein>
<keyword evidence="2" id="KW-0812">Transmembrane</keyword>
<evidence type="ECO:0000259" key="4">
    <source>
        <dbReference type="Pfam" id="PF23317"/>
    </source>
</evidence>